<reference evidence="1 2" key="1">
    <citation type="submission" date="2014-01" db="EMBL/GenBank/DDBJ databases">
        <title>Plasmidome dynamics in the species complex Clostridium novyi sensu lato converts strains of independent lineages into distinctly different pathogens.</title>
        <authorList>
            <person name="Skarin H."/>
            <person name="Segerman B."/>
        </authorList>
    </citation>
    <scope>NUCLEOTIDE SEQUENCE [LARGE SCALE GENOMIC DNA]</scope>
    <source>
        <strain evidence="1 2">DC5</strain>
    </source>
</reference>
<dbReference type="AlphaFoldDB" id="A0A0A0HVN4"/>
<evidence type="ECO:0008006" key="3">
    <source>
        <dbReference type="Google" id="ProtNLM"/>
    </source>
</evidence>
<dbReference type="RefSeq" id="WP_039260257.1">
    <property type="nucleotide sequence ID" value="NZ_JDRY01000172.1"/>
</dbReference>
<evidence type="ECO:0000313" key="2">
    <source>
        <dbReference type="Proteomes" id="UP000030014"/>
    </source>
</evidence>
<organism evidence="1 2">
    <name type="scientific">Clostridium botulinum C/D str. DC5</name>
    <dbReference type="NCBI Taxonomy" id="1443128"/>
    <lineage>
        <taxon>Bacteria</taxon>
        <taxon>Bacillati</taxon>
        <taxon>Bacillota</taxon>
        <taxon>Clostridia</taxon>
        <taxon>Eubacteriales</taxon>
        <taxon>Clostridiaceae</taxon>
        <taxon>Clostridium</taxon>
    </lineage>
</organism>
<protein>
    <recommendedName>
        <fullName evidence="3">WG repeat-containing protein</fullName>
    </recommendedName>
</protein>
<dbReference type="Proteomes" id="UP000030014">
    <property type="component" value="Unassembled WGS sequence"/>
</dbReference>
<gene>
    <name evidence="1" type="ORF">Z955_15905</name>
</gene>
<dbReference type="EMBL" id="JDRY01000172">
    <property type="protein sequence ID" value="KGM93204.1"/>
    <property type="molecule type" value="Genomic_DNA"/>
</dbReference>
<accession>A0A0A0HVN4</accession>
<comment type="caution">
    <text evidence="1">The sequence shown here is derived from an EMBL/GenBank/DDBJ whole genome shotgun (WGS) entry which is preliminary data.</text>
</comment>
<sequence length="66" mass="7313">MVTNKFDLVGYFHNGLALCGVNGKEGCINTKGEYIIKPSSNINGWFNDDKNITVDIKSKSYLADIK</sequence>
<evidence type="ECO:0000313" key="1">
    <source>
        <dbReference type="EMBL" id="KGM93204.1"/>
    </source>
</evidence>
<proteinExistence type="predicted"/>
<name>A0A0A0HVN4_CLOBO</name>